<feature type="compositionally biased region" description="Low complexity" evidence="2">
    <location>
        <begin position="199"/>
        <end position="210"/>
    </location>
</feature>
<feature type="region of interest" description="Disordered" evidence="2">
    <location>
        <begin position="181"/>
        <end position="222"/>
    </location>
</feature>
<dbReference type="Proteomes" id="UP001345013">
    <property type="component" value="Unassembled WGS sequence"/>
</dbReference>
<accession>A0ABR0KPC2</accession>
<evidence type="ECO:0000256" key="2">
    <source>
        <dbReference type="SAM" id="MobiDB-lite"/>
    </source>
</evidence>
<evidence type="ECO:0000313" key="3">
    <source>
        <dbReference type="EMBL" id="KAK5102404.1"/>
    </source>
</evidence>
<evidence type="ECO:0000256" key="1">
    <source>
        <dbReference type="SAM" id="Coils"/>
    </source>
</evidence>
<keyword evidence="4" id="KW-1185">Reference proteome</keyword>
<reference evidence="3 4" key="1">
    <citation type="submission" date="2023-08" db="EMBL/GenBank/DDBJ databases">
        <title>Black Yeasts Isolated from many extreme environments.</title>
        <authorList>
            <person name="Coleine C."/>
            <person name="Stajich J.E."/>
            <person name="Selbmann L."/>
        </authorList>
    </citation>
    <scope>NUCLEOTIDE SEQUENCE [LARGE SCALE GENOMIC DNA]</scope>
    <source>
        <strain evidence="3 4">CCFEE 5885</strain>
    </source>
</reference>
<proteinExistence type="predicted"/>
<feature type="compositionally biased region" description="Basic and acidic residues" evidence="2">
    <location>
        <begin position="363"/>
        <end position="377"/>
    </location>
</feature>
<gene>
    <name evidence="3" type="primary">MNN11_1</name>
    <name evidence="3" type="ORF">LTR24_000315</name>
</gene>
<evidence type="ECO:0000313" key="4">
    <source>
        <dbReference type="Proteomes" id="UP001345013"/>
    </source>
</evidence>
<feature type="compositionally biased region" description="Polar residues" evidence="2">
    <location>
        <begin position="211"/>
        <end position="222"/>
    </location>
</feature>
<protein>
    <submittedName>
        <fullName evidence="3">Alpha-1,6-mannosyltransferase mnn11</fullName>
    </submittedName>
</protein>
<name>A0ABR0KPC2_9EURO</name>
<organism evidence="3 4">
    <name type="scientific">Lithohypha guttulata</name>
    <dbReference type="NCBI Taxonomy" id="1690604"/>
    <lineage>
        <taxon>Eukaryota</taxon>
        <taxon>Fungi</taxon>
        <taxon>Dikarya</taxon>
        <taxon>Ascomycota</taxon>
        <taxon>Pezizomycotina</taxon>
        <taxon>Eurotiomycetes</taxon>
        <taxon>Chaetothyriomycetidae</taxon>
        <taxon>Chaetothyriales</taxon>
        <taxon>Trichomeriaceae</taxon>
        <taxon>Lithohypha</taxon>
    </lineage>
</organism>
<feature type="region of interest" description="Disordered" evidence="2">
    <location>
        <begin position="350"/>
        <end position="377"/>
    </location>
</feature>
<comment type="caution">
    <text evidence="3">The sequence shown here is derived from an EMBL/GenBank/DDBJ whole genome shotgun (WGS) entry which is preliminary data.</text>
</comment>
<dbReference type="EMBL" id="JAVRRG010000002">
    <property type="protein sequence ID" value="KAK5102404.1"/>
    <property type="molecule type" value="Genomic_DNA"/>
</dbReference>
<sequence length="410" mass="44650">MLPPTPSSTLEANPHFATLYKHLTEDILAPDGSTLSKVKQYDVVSAQLSEARQAVARDGILLHALEEIALTGNSNADPESRLPRPTNTNTARARARQGHEHDAFDLPPELRELVYNVTAYLSASLDPFTAQTLPADTDDLMADELSTFQQHLPTIAKAVSTHLADTESSLAALATASFLDSHPSPSSSLPHHKPVEKPSSSSLSAILSASHNPNPAHHSQSHFSATLLPLPLPLPLTHPLKSTTATLTTLLTAHTSTLQSAIRTLELTTHGTTSRHTASRAIYLASVSRGIELKARIMRLEHEKALYGDEDVTGRLEREGDTLGVEERRLARRERELRALLGEYEREGGRAAGRIGSDGGGDGARRGEKEEGTGEDVFRALGERYAEVEKELEGVKRDIGRLETKIRRER</sequence>
<keyword evidence="1" id="KW-0175">Coiled coil</keyword>
<feature type="coiled-coil region" evidence="1">
    <location>
        <begin position="378"/>
        <end position="405"/>
    </location>
</feature>